<dbReference type="HOGENOM" id="CLU_1926183_0_0_0"/>
<dbReference type="SUPFAM" id="SSF52172">
    <property type="entry name" value="CheY-like"/>
    <property type="match status" value="1"/>
</dbReference>
<dbReference type="EMBL" id="CP000473">
    <property type="protein sequence ID" value="ABJ81144.1"/>
    <property type="molecule type" value="Genomic_DNA"/>
</dbReference>
<gene>
    <name evidence="3" type="ordered locus">Acid_0129</name>
</gene>
<dbReference type="AlphaFoldDB" id="Q02CS2"/>
<accession>Q02CS2</accession>
<evidence type="ECO:0000313" key="3">
    <source>
        <dbReference type="EMBL" id="ABJ81144.1"/>
    </source>
</evidence>
<dbReference type="InterPro" id="IPR001789">
    <property type="entry name" value="Sig_transdc_resp-reg_receiver"/>
</dbReference>
<comment type="caution">
    <text evidence="1">Lacks conserved residue(s) required for the propagation of feature annotation.</text>
</comment>
<protein>
    <recommendedName>
        <fullName evidence="2">Response regulatory domain-containing protein</fullName>
    </recommendedName>
</protein>
<dbReference type="STRING" id="234267.Acid_0129"/>
<dbReference type="PROSITE" id="PS50110">
    <property type="entry name" value="RESPONSE_REGULATORY"/>
    <property type="match status" value="1"/>
</dbReference>
<dbReference type="Gene3D" id="3.40.50.2300">
    <property type="match status" value="1"/>
</dbReference>
<dbReference type="eggNOG" id="COG0745">
    <property type="taxonomic scope" value="Bacteria"/>
</dbReference>
<evidence type="ECO:0000259" key="2">
    <source>
        <dbReference type="PROSITE" id="PS50110"/>
    </source>
</evidence>
<dbReference type="InParanoid" id="Q02CS2"/>
<proteinExistence type="predicted"/>
<feature type="domain" description="Response regulatory" evidence="2">
    <location>
        <begin position="4"/>
        <end position="118"/>
    </location>
</feature>
<dbReference type="OrthoDB" id="121574at2"/>
<dbReference type="GO" id="GO:0000160">
    <property type="term" value="P:phosphorelay signal transduction system"/>
    <property type="evidence" value="ECO:0007669"/>
    <property type="project" value="InterPro"/>
</dbReference>
<dbReference type="Pfam" id="PF00072">
    <property type="entry name" value="Response_reg"/>
    <property type="match status" value="1"/>
</dbReference>
<evidence type="ECO:0000256" key="1">
    <source>
        <dbReference type="PROSITE-ProRule" id="PRU00169"/>
    </source>
</evidence>
<sequence length="131" mass="14815">MCSRVLFISGRPSDARLLSRMLRQLPLAIDHVSTLQIARTKLNQQEYDVVLTEAALPDGKWLDVLHLVRECPQEPEVIVTDPVADAQFWAEALNLGAYDLLAQPFYEPEVRRILSNACSRSIRQPRSMTAV</sequence>
<dbReference type="KEGG" id="sus:Acid_0129"/>
<organism evidence="3">
    <name type="scientific">Solibacter usitatus (strain Ellin6076)</name>
    <dbReference type="NCBI Taxonomy" id="234267"/>
    <lineage>
        <taxon>Bacteria</taxon>
        <taxon>Pseudomonadati</taxon>
        <taxon>Acidobacteriota</taxon>
        <taxon>Terriglobia</taxon>
        <taxon>Bryobacterales</taxon>
        <taxon>Solibacteraceae</taxon>
        <taxon>Candidatus Solibacter</taxon>
    </lineage>
</organism>
<name>Q02CS2_SOLUE</name>
<reference evidence="3" key="1">
    <citation type="submission" date="2006-10" db="EMBL/GenBank/DDBJ databases">
        <title>Complete sequence of Solibacter usitatus Ellin6076.</title>
        <authorList>
            <consortium name="US DOE Joint Genome Institute"/>
            <person name="Copeland A."/>
            <person name="Lucas S."/>
            <person name="Lapidus A."/>
            <person name="Barry K."/>
            <person name="Detter J.C."/>
            <person name="Glavina del Rio T."/>
            <person name="Hammon N."/>
            <person name="Israni S."/>
            <person name="Dalin E."/>
            <person name="Tice H."/>
            <person name="Pitluck S."/>
            <person name="Thompson L.S."/>
            <person name="Brettin T."/>
            <person name="Bruce D."/>
            <person name="Han C."/>
            <person name="Tapia R."/>
            <person name="Gilna P."/>
            <person name="Schmutz J."/>
            <person name="Larimer F."/>
            <person name="Land M."/>
            <person name="Hauser L."/>
            <person name="Kyrpides N."/>
            <person name="Mikhailova N."/>
            <person name="Janssen P.H."/>
            <person name="Kuske C.R."/>
            <person name="Richardson P."/>
        </authorList>
    </citation>
    <scope>NUCLEOTIDE SEQUENCE</scope>
    <source>
        <strain evidence="3">Ellin6076</strain>
    </source>
</reference>
<dbReference type="CDD" id="cd00156">
    <property type="entry name" value="REC"/>
    <property type="match status" value="1"/>
</dbReference>
<dbReference type="InterPro" id="IPR011006">
    <property type="entry name" value="CheY-like_superfamily"/>
</dbReference>